<dbReference type="AlphaFoldDB" id="A0A1U7IRR2"/>
<evidence type="ECO:0000256" key="6">
    <source>
        <dbReference type="ARBA" id="ARBA00023196"/>
    </source>
</evidence>
<dbReference type="SUPFAM" id="SSF51344">
    <property type="entry name" value="Epsilon subunit of F1F0-ATP synthase N-terminal domain"/>
    <property type="match status" value="1"/>
</dbReference>
<evidence type="ECO:0000313" key="9">
    <source>
        <dbReference type="Proteomes" id="UP000185860"/>
    </source>
</evidence>
<dbReference type="Proteomes" id="UP000185860">
    <property type="component" value="Unassembled WGS sequence"/>
</dbReference>
<dbReference type="GO" id="GO:0046933">
    <property type="term" value="F:proton-transporting ATP synthase activity, rotational mechanism"/>
    <property type="evidence" value="ECO:0007669"/>
    <property type="project" value="InterPro"/>
</dbReference>
<organism evidence="8 9">
    <name type="scientific">[Phormidium ambiguum] IAM M-71</name>
    <dbReference type="NCBI Taxonomy" id="454136"/>
    <lineage>
        <taxon>Bacteria</taxon>
        <taxon>Bacillati</taxon>
        <taxon>Cyanobacteriota</taxon>
        <taxon>Cyanophyceae</taxon>
        <taxon>Oscillatoriophycideae</taxon>
        <taxon>Aerosakkonematales</taxon>
        <taxon>Aerosakkonemataceae</taxon>
        <taxon>Floridanema</taxon>
    </lineage>
</organism>
<reference evidence="8 9" key="1">
    <citation type="submission" date="2016-11" db="EMBL/GenBank/DDBJ databases">
        <title>Draft Genome Sequences of Nine Cyanobacterial Strains from Diverse Habitats.</title>
        <authorList>
            <person name="Zhu T."/>
            <person name="Hou S."/>
            <person name="Lu X."/>
            <person name="Hess W.R."/>
        </authorList>
    </citation>
    <scope>NUCLEOTIDE SEQUENCE [LARGE SCALE GENOMIC DNA]</scope>
    <source>
        <strain evidence="8 9">IAM M-71</strain>
    </source>
</reference>
<comment type="caution">
    <text evidence="8">The sequence shown here is derived from an EMBL/GenBank/DDBJ whole genome shotgun (WGS) entry which is preliminary data.</text>
</comment>
<evidence type="ECO:0000256" key="3">
    <source>
        <dbReference type="ARBA" id="ARBA00022448"/>
    </source>
</evidence>
<proteinExistence type="inferred from homology"/>
<dbReference type="RefSeq" id="WP_073592112.1">
    <property type="nucleotide sequence ID" value="NZ_MRCE01000003.1"/>
</dbReference>
<keyword evidence="4" id="KW-0406">Ion transport</keyword>
<keyword evidence="6" id="KW-0066">ATP synthesis</keyword>
<dbReference type="NCBIfam" id="NF004871">
    <property type="entry name" value="PRK06228.1"/>
    <property type="match status" value="1"/>
</dbReference>
<evidence type="ECO:0000313" key="8">
    <source>
        <dbReference type="EMBL" id="OKH40049.1"/>
    </source>
</evidence>
<evidence type="ECO:0000256" key="4">
    <source>
        <dbReference type="ARBA" id="ARBA00023065"/>
    </source>
</evidence>
<dbReference type="CDD" id="cd12152">
    <property type="entry name" value="F1-ATPase_delta"/>
    <property type="match status" value="1"/>
</dbReference>
<evidence type="ECO:0000256" key="1">
    <source>
        <dbReference type="ARBA" id="ARBA00004184"/>
    </source>
</evidence>
<protein>
    <submittedName>
        <fullName evidence="8">F0F1 ATP synthase subunit epsilon</fullName>
    </submittedName>
</protein>
<evidence type="ECO:0000259" key="7">
    <source>
        <dbReference type="Pfam" id="PF02823"/>
    </source>
</evidence>
<dbReference type="GO" id="GO:0045259">
    <property type="term" value="C:proton-transporting ATP synthase complex"/>
    <property type="evidence" value="ECO:0007669"/>
    <property type="project" value="UniProtKB-KW"/>
</dbReference>
<dbReference type="InterPro" id="IPR036771">
    <property type="entry name" value="ATPsynth_dsu/esu_N"/>
</dbReference>
<dbReference type="InterPro" id="IPR020546">
    <property type="entry name" value="ATP_synth_F1_dsu/esu_N"/>
</dbReference>
<accession>A0A1U7IRR2</accession>
<dbReference type="EMBL" id="MRCE01000003">
    <property type="protein sequence ID" value="OKH40049.1"/>
    <property type="molecule type" value="Genomic_DNA"/>
</dbReference>
<keyword evidence="3" id="KW-0813">Transport</keyword>
<evidence type="ECO:0000256" key="5">
    <source>
        <dbReference type="ARBA" id="ARBA00023136"/>
    </source>
</evidence>
<dbReference type="InterPro" id="IPR024037">
    <property type="entry name" value="Alt_ATP_synth_F1_esu"/>
</dbReference>
<evidence type="ECO:0000256" key="2">
    <source>
        <dbReference type="ARBA" id="ARBA00005712"/>
    </source>
</evidence>
<dbReference type="OrthoDB" id="9804110at2"/>
<dbReference type="InterPro" id="IPR001469">
    <property type="entry name" value="ATP_synth_F1_dsu/esu"/>
</dbReference>
<gene>
    <name evidence="8" type="ORF">NIES2119_03620</name>
</gene>
<feature type="domain" description="ATP synthase F1 complex delta/epsilon subunit N-terminal" evidence="7">
    <location>
        <begin position="1"/>
        <end position="80"/>
    </location>
</feature>
<keyword evidence="6" id="KW-0139">CF(1)</keyword>
<dbReference type="Pfam" id="PF02823">
    <property type="entry name" value="ATP-synt_DE_N"/>
    <property type="match status" value="1"/>
</dbReference>
<name>A0A1U7IRR2_9CYAN</name>
<dbReference type="NCBIfam" id="TIGR03166">
    <property type="entry name" value="alt_F1F0_F1_eps"/>
    <property type="match status" value="1"/>
</dbReference>
<keyword evidence="5" id="KW-0472">Membrane</keyword>
<dbReference type="Gene3D" id="2.60.15.10">
    <property type="entry name" value="F0F1 ATP synthase delta/epsilon subunit, N-terminal"/>
    <property type="match status" value="1"/>
</dbReference>
<comment type="similarity">
    <text evidence="2">Belongs to the ATPase epsilon chain family.</text>
</comment>
<dbReference type="STRING" id="454136.NIES2119_03620"/>
<comment type="subcellular location">
    <subcellularLocation>
        <location evidence="1">Endomembrane system</location>
        <topology evidence="1">Peripheral membrane protein</topology>
    </subcellularLocation>
</comment>
<dbReference type="GO" id="GO:0012505">
    <property type="term" value="C:endomembrane system"/>
    <property type="evidence" value="ECO:0007669"/>
    <property type="project" value="UniProtKB-SubCell"/>
</dbReference>
<sequence length="131" mass="14760">MKLKVLLPTEVLLDEAVVKVNAEAKNGCFCLLPHHINFVTALVPGILSFVSIDGQETFLAVDEGILIKSGAEVFVSTRNAVRSKDLKQLQQTIEKRFRLLDEQEKNARLALTKLEANIVRQFVERRKYGQP</sequence>